<proteinExistence type="predicted"/>
<dbReference type="OrthoDB" id="1679804at2"/>
<dbReference type="RefSeq" id="WP_144349213.1">
    <property type="nucleotide sequence ID" value="NZ_CP036259.1"/>
</dbReference>
<protein>
    <submittedName>
        <fullName evidence="2">Uncharacterized protein</fullName>
    </submittedName>
</protein>
<sequence>MEYKYMEQSRLPACTLDEALFFKLWEIFGQDGEFLWHAAVGTGDDLLGKREERSTQTVQSLDELIALAKSLSHIDQLSLTIEVPDQGTMALSFKNFVPVSGRIIVTGQEEKWVQDRFDACLALFNARKKDLNTLIYTRLGFGVVQTVIPLSSMFVVVMLAAGLLIPAEIRHSEWLWWITAATVVITLRLAYTVSDKLILYCMANYPYIKWQER</sequence>
<dbReference type="AlphaFoldDB" id="A0A517DQG1"/>
<dbReference type="KEGG" id="sted:SPTER_08680"/>
<feature type="transmembrane region" description="Helical" evidence="1">
    <location>
        <begin position="174"/>
        <end position="191"/>
    </location>
</feature>
<keyword evidence="1" id="KW-0812">Transmembrane</keyword>
<keyword evidence="1" id="KW-1133">Transmembrane helix</keyword>
<accession>A0A517DQG1</accession>
<evidence type="ECO:0000313" key="3">
    <source>
        <dbReference type="Proteomes" id="UP000320776"/>
    </source>
</evidence>
<feature type="transmembrane region" description="Helical" evidence="1">
    <location>
        <begin position="135"/>
        <end position="162"/>
    </location>
</feature>
<name>A0A517DQG1_9FIRM</name>
<evidence type="ECO:0000256" key="1">
    <source>
        <dbReference type="SAM" id="Phobius"/>
    </source>
</evidence>
<dbReference type="Proteomes" id="UP000320776">
    <property type="component" value="Chromosome"/>
</dbReference>
<reference evidence="2 3" key="1">
    <citation type="submission" date="2019-02" db="EMBL/GenBank/DDBJ databases">
        <title>Closed genome of Sporomusa termitida DSM 4440.</title>
        <authorList>
            <person name="Poehlein A."/>
            <person name="Daniel R."/>
        </authorList>
    </citation>
    <scope>NUCLEOTIDE SEQUENCE [LARGE SCALE GENOMIC DNA]</scope>
    <source>
        <strain evidence="2 3">DSM 4440</strain>
    </source>
</reference>
<evidence type="ECO:0000313" key="2">
    <source>
        <dbReference type="EMBL" id="QDR79593.1"/>
    </source>
</evidence>
<dbReference type="EMBL" id="CP036259">
    <property type="protein sequence ID" value="QDR79593.1"/>
    <property type="molecule type" value="Genomic_DNA"/>
</dbReference>
<organism evidence="2 3">
    <name type="scientific">Sporomusa termitida</name>
    <dbReference type="NCBI Taxonomy" id="2377"/>
    <lineage>
        <taxon>Bacteria</taxon>
        <taxon>Bacillati</taxon>
        <taxon>Bacillota</taxon>
        <taxon>Negativicutes</taxon>
        <taxon>Selenomonadales</taxon>
        <taxon>Sporomusaceae</taxon>
        <taxon>Sporomusa</taxon>
    </lineage>
</organism>
<keyword evidence="1" id="KW-0472">Membrane</keyword>
<gene>
    <name evidence="2" type="ORF">SPTER_08680</name>
</gene>
<keyword evidence="3" id="KW-1185">Reference proteome</keyword>